<dbReference type="Gene3D" id="1.10.150.50">
    <property type="entry name" value="Transcription Factor, Ets-1"/>
    <property type="match status" value="1"/>
</dbReference>
<evidence type="ECO:0000256" key="2">
    <source>
        <dbReference type="ARBA" id="ARBA00022723"/>
    </source>
</evidence>
<reference evidence="11" key="1">
    <citation type="submission" date="2018-11" db="EMBL/GenBank/DDBJ databases">
        <authorList>
            <person name="Alioto T."/>
            <person name="Alioto T."/>
        </authorList>
    </citation>
    <scope>NUCLEOTIDE SEQUENCE</scope>
</reference>
<dbReference type="InterPro" id="IPR038603">
    <property type="entry name" value="Znf_FCS_sf"/>
</dbReference>
<dbReference type="AlphaFoldDB" id="A0A8B6ETP5"/>
<dbReference type="InterPro" id="IPR001660">
    <property type="entry name" value="SAM"/>
</dbReference>
<evidence type="ECO:0000259" key="9">
    <source>
        <dbReference type="PROSITE" id="PS50105"/>
    </source>
</evidence>
<feature type="region of interest" description="Disordered" evidence="8">
    <location>
        <begin position="242"/>
        <end position="262"/>
    </location>
</feature>
<dbReference type="InterPro" id="IPR013761">
    <property type="entry name" value="SAM/pointed_sf"/>
</dbReference>
<keyword evidence="2" id="KW-0479">Metal-binding</keyword>
<dbReference type="InterPro" id="IPR050548">
    <property type="entry name" value="PcG_chromatin_remod_factors"/>
</dbReference>
<evidence type="ECO:0000256" key="3">
    <source>
        <dbReference type="ARBA" id="ARBA00022771"/>
    </source>
</evidence>
<dbReference type="GO" id="GO:0003677">
    <property type="term" value="F:DNA binding"/>
    <property type="evidence" value="ECO:0007669"/>
    <property type="project" value="UniProtKB-KW"/>
</dbReference>
<dbReference type="PANTHER" id="PTHR12247:SF138">
    <property type="entry name" value="POLYHOMEOTIC DISTAL, ISOFORM A-RELATED"/>
    <property type="match status" value="1"/>
</dbReference>
<evidence type="ECO:0000256" key="5">
    <source>
        <dbReference type="ARBA" id="ARBA00023125"/>
    </source>
</evidence>
<dbReference type="GO" id="GO:0003682">
    <property type="term" value="F:chromatin binding"/>
    <property type="evidence" value="ECO:0007669"/>
    <property type="project" value="TreeGrafter"/>
</dbReference>
<accession>A0A8B6ETP5</accession>
<dbReference type="GO" id="GO:0042393">
    <property type="term" value="F:histone binding"/>
    <property type="evidence" value="ECO:0007669"/>
    <property type="project" value="TreeGrafter"/>
</dbReference>
<feature type="domain" description="SAM" evidence="9">
    <location>
        <begin position="837"/>
        <end position="901"/>
    </location>
</feature>
<dbReference type="EMBL" id="UYJE01005731">
    <property type="protein sequence ID" value="VDI39784.1"/>
    <property type="molecule type" value="Genomic_DNA"/>
</dbReference>
<dbReference type="OrthoDB" id="2390104at2759"/>
<evidence type="ECO:0000256" key="7">
    <source>
        <dbReference type="PROSITE-ProRule" id="PRU00367"/>
    </source>
</evidence>
<feature type="region of interest" description="Disordered" evidence="8">
    <location>
        <begin position="667"/>
        <end position="686"/>
    </location>
</feature>
<feature type="region of interest" description="Disordered" evidence="8">
    <location>
        <begin position="508"/>
        <end position="534"/>
    </location>
</feature>
<evidence type="ECO:0000313" key="12">
    <source>
        <dbReference type="Proteomes" id="UP000596742"/>
    </source>
</evidence>
<keyword evidence="6" id="KW-0539">Nucleus</keyword>
<dbReference type="CDD" id="cd09577">
    <property type="entry name" value="SAM_Ph1_2_3"/>
    <property type="match status" value="1"/>
</dbReference>
<feature type="domain" description="FCS-type" evidence="10">
    <location>
        <begin position="687"/>
        <end position="722"/>
    </location>
</feature>
<feature type="compositionally biased region" description="Low complexity" evidence="8">
    <location>
        <begin position="797"/>
        <end position="808"/>
    </location>
</feature>
<evidence type="ECO:0000256" key="4">
    <source>
        <dbReference type="ARBA" id="ARBA00022833"/>
    </source>
</evidence>
<dbReference type="PANTHER" id="PTHR12247">
    <property type="entry name" value="POLYCOMB GROUP PROTEIN"/>
    <property type="match status" value="1"/>
</dbReference>
<dbReference type="Pfam" id="PF21319">
    <property type="entry name" value="zf-FCS_1"/>
    <property type="match status" value="1"/>
</dbReference>
<feature type="compositionally biased region" description="Polar residues" evidence="8">
    <location>
        <begin position="667"/>
        <end position="679"/>
    </location>
</feature>
<dbReference type="Gene3D" id="3.30.60.160">
    <property type="match status" value="1"/>
</dbReference>
<keyword evidence="3 7" id="KW-0863">Zinc-finger</keyword>
<dbReference type="SUPFAM" id="SSF47769">
    <property type="entry name" value="SAM/Pointed domain"/>
    <property type="match status" value="1"/>
</dbReference>
<dbReference type="Pfam" id="PF00536">
    <property type="entry name" value="SAM_1"/>
    <property type="match status" value="1"/>
</dbReference>
<dbReference type="InterPro" id="IPR012313">
    <property type="entry name" value="Znf_FCS"/>
</dbReference>
<dbReference type="GO" id="GO:0008270">
    <property type="term" value="F:zinc ion binding"/>
    <property type="evidence" value="ECO:0007669"/>
    <property type="project" value="UniProtKB-KW"/>
</dbReference>
<feature type="region of interest" description="Disordered" evidence="8">
    <location>
        <begin position="29"/>
        <end position="91"/>
    </location>
</feature>
<dbReference type="GO" id="GO:0035102">
    <property type="term" value="C:PRC1 complex"/>
    <property type="evidence" value="ECO:0007669"/>
    <property type="project" value="TreeGrafter"/>
</dbReference>
<keyword evidence="4" id="KW-0862">Zinc</keyword>
<feature type="region of interest" description="Disordered" evidence="8">
    <location>
        <begin position="574"/>
        <end position="607"/>
    </location>
</feature>
<dbReference type="GO" id="GO:0045892">
    <property type="term" value="P:negative regulation of DNA-templated transcription"/>
    <property type="evidence" value="ECO:0007669"/>
    <property type="project" value="TreeGrafter"/>
</dbReference>
<feature type="region of interest" description="Disordered" evidence="8">
    <location>
        <begin position="105"/>
        <end position="124"/>
    </location>
</feature>
<dbReference type="SMART" id="SM00454">
    <property type="entry name" value="SAM"/>
    <property type="match status" value="1"/>
</dbReference>
<evidence type="ECO:0000313" key="11">
    <source>
        <dbReference type="EMBL" id="VDI39784.1"/>
    </source>
</evidence>
<feature type="region of interest" description="Disordered" evidence="8">
    <location>
        <begin position="735"/>
        <end position="833"/>
    </location>
</feature>
<feature type="compositionally biased region" description="Basic and acidic residues" evidence="8">
    <location>
        <begin position="592"/>
        <end position="607"/>
    </location>
</feature>
<evidence type="ECO:0000259" key="10">
    <source>
        <dbReference type="PROSITE" id="PS51024"/>
    </source>
</evidence>
<sequence length="903" mass="98474">MLLDERYKCQSINELIHNRYTSFHKSGVNMTEQQGQPSQSQTPQQSQPNQQQQQPPAVSQPAATNVTTQSQTVQPQTPAQNVQQPTQQLQHQTLQQQVHQVQQVQQTTQPSQQPQPQQQQVQHQQIQPQQVTQQQTIQNLQQVQQGQMQATSCGTPNLIQTGNQFTQATTMTTGLRTPGIPQVQVIPQLHSPPYQISQFPYNQQQIMLQNAMQAAMQASAMNMNMTPQQQLNMSMAMAMQGRPSSVSGMNSPGLMSPSPTTPTQQLSMNFATSVQNLVTNAVAQNVTAKSRQTTGTVQAQATALVAGKPIMPTQAMPGTPIVLGQLSVLPNQVGNNQGFVTSKGQTFSVAVANNGQQMLTSQAGAFRLSQPQVVSSTGQILNSQPLYTNQAMLQAMANLQQQAAFPLATNQQLLSGTGQSQAILSGQQLFIRAANPLQPQGIITGIQNLGQQVKDGKTDTIQGLQGKATVAGVIGKQVVGSQVGKTMITPLNKTATARINPTMAQRPRISIPNLPKNPNRGRPRNQSKGAPVAMATASTNTVASALSQARATGALSQSKPATPVHQMNQAILLKSQSDSEVETSKKNINAEMGKKLNEDKKEKPDSIEKKDNVVIEKQKAIVKPHILTHVIEGFVIQEGPEPFPVQRSSLLTEFIPPKPGLVPMDTDSGSAGMSSSPVQSPKKVEHKEPPAVFEKCEFCGTEEQMAKFSKRSKRFCSMICAKRYNVAHRISMLKQRGRGTVGRPPLGGRYMRKRGKPLNLRKGWRPGRGGRLSYNTNSKTPGEIGMKENQFDQEEMSNSSLSDSSSTPDSPPPPRQVQTHSETDMETDIPKSHPSKWNVVEVYEFIKVLPGCGPYAEEFRSQEIDGQALMLLKEDHLMTTMSMKLGPALKICAKINSLREGHD</sequence>
<evidence type="ECO:0000256" key="1">
    <source>
        <dbReference type="ARBA" id="ARBA00004123"/>
    </source>
</evidence>
<evidence type="ECO:0000256" key="6">
    <source>
        <dbReference type="ARBA" id="ARBA00023242"/>
    </source>
</evidence>
<comment type="caution">
    <text evidence="11">The sequence shown here is derived from an EMBL/GenBank/DDBJ whole genome shotgun (WGS) entry which is preliminary data.</text>
</comment>
<dbReference type="Proteomes" id="UP000596742">
    <property type="component" value="Unassembled WGS sequence"/>
</dbReference>
<feature type="compositionally biased region" description="Low complexity" evidence="8">
    <location>
        <begin position="33"/>
        <end position="91"/>
    </location>
</feature>
<organism evidence="11 12">
    <name type="scientific">Mytilus galloprovincialis</name>
    <name type="common">Mediterranean mussel</name>
    <dbReference type="NCBI Taxonomy" id="29158"/>
    <lineage>
        <taxon>Eukaryota</taxon>
        <taxon>Metazoa</taxon>
        <taxon>Spiralia</taxon>
        <taxon>Lophotrochozoa</taxon>
        <taxon>Mollusca</taxon>
        <taxon>Bivalvia</taxon>
        <taxon>Autobranchia</taxon>
        <taxon>Pteriomorphia</taxon>
        <taxon>Mytilida</taxon>
        <taxon>Mytiloidea</taxon>
        <taxon>Mytilidae</taxon>
        <taxon>Mytilinae</taxon>
        <taxon>Mytilus</taxon>
    </lineage>
</organism>
<evidence type="ECO:0000256" key="8">
    <source>
        <dbReference type="SAM" id="MobiDB-lite"/>
    </source>
</evidence>
<name>A0A8B6ETP5_MYTGA</name>
<comment type="subcellular location">
    <subcellularLocation>
        <location evidence="1">Nucleus</location>
    </subcellularLocation>
</comment>
<keyword evidence="12" id="KW-1185">Reference proteome</keyword>
<keyword evidence="5" id="KW-0238">DNA-binding</keyword>
<dbReference type="PROSITE" id="PS50105">
    <property type="entry name" value="SAM_DOMAIN"/>
    <property type="match status" value="1"/>
</dbReference>
<gene>
    <name evidence="11" type="ORF">MGAL_10B011737</name>
</gene>
<proteinExistence type="predicted"/>
<protein>
    <submittedName>
        <fullName evidence="11">Polyhomeotic-like protein 1</fullName>
    </submittedName>
</protein>
<dbReference type="PROSITE" id="PS51024">
    <property type="entry name" value="ZF_FCS"/>
    <property type="match status" value="1"/>
</dbReference>